<dbReference type="Proteomes" id="UP000515135">
    <property type="component" value="Unplaced"/>
</dbReference>
<dbReference type="Pfam" id="PF01979">
    <property type="entry name" value="Amidohydro_1"/>
    <property type="match status" value="1"/>
</dbReference>
<dbReference type="GO" id="GO:0006208">
    <property type="term" value="P:pyrimidine nucleobase catabolic process"/>
    <property type="evidence" value="ECO:0007669"/>
    <property type="project" value="TreeGrafter"/>
</dbReference>
<feature type="compositionally biased region" description="Polar residues" evidence="7">
    <location>
        <begin position="177"/>
        <end position="202"/>
    </location>
</feature>
<dbReference type="SUPFAM" id="SSF51556">
    <property type="entry name" value="Metallo-dependent hydrolases"/>
    <property type="match status" value="1"/>
</dbReference>
<dbReference type="RefSeq" id="XP_019635727.1">
    <property type="nucleotide sequence ID" value="XM_019780168.1"/>
</dbReference>
<dbReference type="GeneID" id="109478552"/>
<feature type="compositionally biased region" description="Low complexity" evidence="7">
    <location>
        <begin position="162"/>
        <end position="176"/>
    </location>
</feature>
<dbReference type="GO" id="GO:0004157">
    <property type="term" value="F:dihydropyrimidinase activity"/>
    <property type="evidence" value="ECO:0007669"/>
    <property type="project" value="UniProtKB-EC"/>
</dbReference>
<evidence type="ECO:0000313" key="10">
    <source>
        <dbReference type="RefSeq" id="XP_019635727.1"/>
    </source>
</evidence>
<feature type="region of interest" description="Disordered" evidence="7">
    <location>
        <begin position="156"/>
        <end position="228"/>
    </location>
</feature>
<proteinExistence type="inferred from homology"/>
<accession>A0A6P4ZXM0</accession>
<evidence type="ECO:0000256" key="6">
    <source>
        <dbReference type="ARBA" id="ARBA00039113"/>
    </source>
</evidence>
<dbReference type="FunFam" id="3.20.20.140:FF:000076">
    <property type="entry name" value="Dihydropyrimidinase like 2"/>
    <property type="match status" value="1"/>
</dbReference>
<feature type="region of interest" description="Disordered" evidence="7">
    <location>
        <begin position="75"/>
        <end position="99"/>
    </location>
</feature>
<dbReference type="InterPro" id="IPR050378">
    <property type="entry name" value="Metallo-dep_Hydrolases_sf"/>
</dbReference>
<comment type="cofactor">
    <cofactor evidence="1">
        <name>Zn(2+)</name>
        <dbReference type="ChEBI" id="CHEBI:29105"/>
    </cofactor>
</comment>
<name>A0A6P4ZXM0_BRABE</name>
<dbReference type="InterPro" id="IPR032466">
    <property type="entry name" value="Metal_Hydrolase"/>
</dbReference>
<evidence type="ECO:0000256" key="1">
    <source>
        <dbReference type="ARBA" id="ARBA00001947"/>
    </source>
</evidence>
<dbReference type="GO" id="GO:0005829">
    <property type="term" value="C:cytosol"/>
    <property type="evidence" value="ECO:0007669"/>
    <property type="project" value="TreeGrafter"/>
</dbReference>
<evidence type="ECO:0000256" key="3">
    <source>
        <dbReference type="ARBA" id="ARBA00022723"/>
    </source>
</evidence>
<feature type="compositionally biased region" description="Polar residues" evidence="7">
    <location>
        <begin position="269"/>
        <end position="282"/>
    </location>
</feature>
<evidence type="ECO:0000256" key="4">
    <source>
        <dbReference type="ARBA" id="ARBA00022801"/>
    </source>
</evidence>
<dbReference type="OrthoDB" id="10258955at2759"/>
<keyword evidence="3" id="KW-0479">Metal-binding</keyword>
<dbReference type="NCBIfam" id="TIGR02033">
    <property type="entry name" value="D-hydantoinase"/>
    <property type="match status" value="1"/>
</dbReference>
<dbReference type="PANTHER" id="PTHR11647:SF1">
    <property type="entry name" value="COLLAPSIN RESPONSE MEDIATOR PROTEIN"/>
    <property type="match status" value="1"/>
</dbReference>
<feature type="region of interest" description="Disordered" evidence="7">
    <location>
        <begin position="259"/>
        <end position="333"/>
    </location>
</feature>
<reference evidence="10" key="1">
    <citation type="submission" date="2025-08" db="UniProtKB">
        <authorList>
            <consortium name="RefSeq"/>
        </authorList>
    </citation>
    <scope>IDENTIFICATION</scope>
    <source>
        <tissue evidence="10">Gonad</tissue>
    </source>
</reference>
<dbReference type="EC" id="3.5.2.2" evidence="6"/>
<feature type="domain" description="Amidohydrolase-related" evidence="8">
    <location>
        <begin position="454"/>
        <end position="843"/>
    </location>
</feature>
<comment type="catalytic activity">
    <reaction evidence="5">
        <text>5,6-dihydrouracil + H2O = 3-(carbamoylamino)propanoate + H(+)</text>
        <dbReference type="Rhea" id="RHEA:16121"/>
        <dbReference type="ChEBI" id="CHEBI:11892"/>
        <dbReference type="ChEBI" id="CHEBI:15377"/>
        <dbReference type="ChEBI" id="CHEBI:15378"/>
        <dbReference type="ChEBI" id="CHEBI:15901"/>
        <dbReference type="EC" id="3.5.2.2"/>
    </reaction>
</comment>
<evidence type="ECO:0000256" key="2">
    <source>
        <dbReference type="ARBA" id="ARBA00008829"/>
    </source>
</evidence>
<organism evidence="9 10">
    <name type="scientific">Branchiostoma belcheri</name>
    <name type="common">Amphioxus</name>
    <dbReference type="NCBI Taxonomy" id="7741"/>
    <lineage>
        <taxon>Eukaryota</taxon>
        <taxon>Metazoa</taxon>
        <taxon>Chordata</taxon>
        <taxon>Cephalochordata</taxon>
        <taxon>Leptocardii</taxon>
        <taxon>Amphioxiformes</taxon>
        <taxon>Branchiostomatidae</taxon>
        <taxon>Branchiostoma</taxon>
    </lineage>
</organism>
<keyword evidence="9" id="KW-1185">Reference proteome</keyword>
<protein>
    <recommendedName>
        <fullName evidence="6">dihydropyrimidinase</fullName>
        <ecNumber evidence="6">3.5.2.2</ecNumber>
    </recommendedName>
</protein>
<keyword evidence="4" id="KW-0378">Hydrolase</keyword>
<dbReference type="InterPro" id="IPR011778">
    <property type="entry name" value="Hydantoinase/dihydroPyrase"/>
</dbReference>
<feature type="compositionally biased region" description="Low complexity" evidence="7">
    <location>
        <begin position="322"/>
        <end position="333"/>
    </location>
</feature>
<dbReference type="Gene3D" id="3.20.20.140">
    <property type="entry name" value="Metal-dependent hydrolases"/>
    <property type="match status" value="1"/>
</dbReference>
<dbReference type="Gene3D" id="2.30.40.10">
    <property type="entry name" value="Urease, subunit C, domain 1"/>
    <property type="match status" value="1"/>
</dbReference>
<feature type="region of interest" description="Disordered" evidence="7">
    <location>
        <begin position="885"/>
        <end position="922"/>
    </location>
</feature>
<dbReference type="KEGG" id="bbel:109478552"/>
<dbReference type="SUPFAM" id="SSF51338">
    <property type="entry name" value="Composite domain of metallo-dependent hydrolases"/>
    <property type="match status" value="2"/>
</dbReference>
<dbReference type="InterPro" id="IPR011059">
    <property type="entry name" value="Metal-dep_hydrolase_composite"/>
</dbReference>
<evidence type="ECO:0000256" key="5">
    <source>
        <dbReference type="ARBA" id="ARBA00036696"/>
    </source>
</evidence>
<dbReference type="InterPro" id="IPR006680">
    <property type="entry name" value="Amidohydro-rel"/>
</dbReference>
<dbReference type="CDD" id="cd01314">
    <property type="entry name" value="D-HYD"/>
    <property type="match status" value="1"/>
</dbReference>
<feature type="compositionally biased region" description="Basic and acidic residues" evidence="7">
    <location>
        <begin position="311"/>
        <end position="320"/>
    </location>
</feature>
<gene>
    <name evidence="10" type="primary">LOC109478552</name>
</gene>
<dbReference type="GO" id="GO:0046872">
    <property type="term" value="F:metal ion binding"/>
    <property type="evidence" value="ECO:0007669"/>
    <property type="project" value="UniProtKB-KW"/>
</dbReference>
<evidence type="ECO:0000256" key="7">
    <source>
        <dbReference type="SAM" id="MobiDB-lite"/>
    </source>
</evidence>
<evidence type="ECO:0000259" key="8">
    <source>
        <dbReference type="Pfam" id="PF01979"/>
    </source>
</evidence>
<sequence>MAESRSESEPLFQHIERTGRAAWTTGRPNVFFYTIQGAYDSKSLDIEGLKRRWGGKVPRSNPIFLNVGDKSYLRDSISTTHGRQPDRGRESTQGSPSRKFLRASAAVFTTVENPSGSSTVTDVANGENVASLLGSNPSESPRKKLVKTSQAVFTTVGQRPVSSATEESTTSGRGSTVYSSTSSLFRTVRDSSAVSDTESTGSGADGGATIASIGRPHPSSSPKRSHFQTSQAVFRNVGGDKSSEGSDTDVVTHSSTTSLFTNVGDKSDLNLSDSGSITSPDSLEQDGTIGFESESGFPRKVASDPRPLFRKLHDRDKQRSISDASTSDFADDSTTLTTLEQEEEELTVFADDKGFHLHTQVPDEQVEEETQLYEEACGADPGGLTECEGEDVTDGRCRVPWTATNRIHIKGGRVVNDDQSVEADVYIEEGVVKGVGKDILVPGGARIIDARGKLVLPGGIDPNTHFEIESHGVTSVDDFYKGTKAALVGGTTLTIDCVLPEKDESLAESYEKWRQKADGKVVSDYSLHVAVTWWGEKVKDDMALLAKEKGVNSFLVFLAYKDKYQLTDSELYEFFTHCRELGVLAMVHAENGDLVAEMTKKMLGMGIRGPEGHVLSRPEELESEAAQRAIAIANRVNCPIYITRVMSTSAGDVIAAARKRGNVVYGEPTAAGLGTDGSHCWDKNWKVAAAHVTDPPLRPDPSTPDHLMDLLANGDLQTVGSDNRTFTTSQKAVGKDDFSKIPCGVNGVEDRMSVVWERGVVSGKMDENRFVAVTSTNAAKIFNMYPKKGRIAEGSDADVIIWDPEATRTISVRTHHQAVDFNVFEGLTCHGVPLYTICQGKVVCEDSGSVVHVTQGAGSWVPRDRRCDHVFKRIHAREKLRVPKPVEREPYDGSVAKAEPEEPLKVAQPSKPSMEDVTTSTGVRDLHKSGFTLAERGIRDLRKSGFSLSGEQVDDNVPRRTGQRITKPPGGSSSIIF</sequence>
<dbReference type="AlphaFoldDB" id="A0A6P4ZXM0"/>
<comment type="similarity">
    <text evidence="2">Belongs to the metallo-dependent hydrolases superfamily. Hydantoinase/dihydropyrimidinase family.</text>
</comment>
<evidence type="ECO:0000313" key="9">
    <source>
        <dbReference type="Proteomes" id="UP000515135"/>
    </source>
</evidence>
<feature type="region of interest" description="Disordered" evidence="7">
    <location>
        <begin position="949"/>
        <end position="977"/>
    </location>
</feature>
<dbReference type="PANTHER" id="PTHR11647">
    <property type="entry name" value="HYDRANTOINASE/DIHYDROPYRIMIDINASE FAMILY MEMBER"/>
    <property type="match status" value="1"/>
</dbReference>